<accession>A0A645HFI0</accession>
<dbReference type="InterPro" id="IPR036265">
    <property type="entry name" value="HIT-like_sf"/>
</dbReference>
<gene>
    <name evidence="2" type="ORF">SDC9_184842</name>
</gene>
<sequence>MSCFYCEQDARLLALMTPLAGMTWSDVYLFNDQKHRGRCIVALREHHDEIFQLSDAQRDGFFAEVTAVAEAVSRCTGADKINYAIYGDNVSHFHVHLVPKIRGGLQWGGPFTDSVPTVTLSSADFQETGRALLAQLDAAAAGRGLPAAEHRLA</sequence>
<evidence type="ECO:0000313" key="2">
    <source>
        <dbReference type="EMBL" id="MPN37326.1"/>
    </source>
</evidence>
<dbReference type="Pfam" id="PF01230">
    <property type="entry name" value="HIT"/>
    <property type="match status" value="1"/>
</dbReference>
<dbReference type="PROSITE" id="PS51084">
    <property type="entry name" value="HIT_2"/>
    <property type="match status" value="1"/>
</dbReference>
<organism evidence="2">
    <name type="scientific">bioreactor metagenome</name>
    <dbReference type="NCBI Taxonomy" id="1076179"/>
    <lineage>
        <taxon>unclassified sequences</taxon>
        <taxon>metagenomes</taxon>
        <taxon>ecological metagenomes</taxon>
    </lineage>
</organism>
<dbReference type="AlphaFoldDB" id="A0A645HFI0"/>
<dbReference type="SUPFAM" id="SSF54197">
    <property type="entry name" value="HIT-like"/>
    <property type="match status" value="1"/>
</dbReference>
<reference evidence="2" key="1">
    <citation type="submission" date="2019-08" db="EMBL/GenBank/DDBJ databases">
        <authorList>
            <person name="Kucharzyk K."/>
            <person name="Murdoch R.W."/>
            <person name="Higgins S."/>
            <person name="Loffler F."/>
        </authorList>
    </citation>
    <scope>NUCLEOTIDE SEQUENCE</scope>
</reference>
<name>A0A645HFI0_9ZZZZ</name>
<proteinExistence type="predicted"/>
<comment type="caution">
    <text evidence="2">The sequence shown here is derived from an EMBL/GenBank/DDBJ whole genome shotgun (WGS) entry which is preliminary data.</text>
</comment>
<protein>
    <recommendedName>
        <fullName evidence="1">HIT domain-containing protein</fullName>
    </recommendedName>
</protein>
<dbReference type="Gene3D" id="3.30.428.10">
    <property type="entry name" value="HIT-like"/>
    <property type="match status" value="1"/>
</dbReference>
<evidence type="ECO:0000259" key="1">
    <source>
        <dbReference type="PROSITE" id="PS51084"/>
    </source>
</evidence>
<dbReference type="GO" id="GO:0003824">
    <property type="term" value="F:catalytic activity"/>
    <property type="evidence" value="ECO:0007669"/>
    <property type="project" value="InterPro"/>
</dbReference>
<feature type="domain" description="HIT" evidence="1">
    <location>
        <begin position="37"/>
        <end position="107"/>
    </location>
</feature>
<dbReference type="InterPro" id="IPR011146">
    <property type="entry name" value="HIT-like"/>
</dbReference>
<dbReference type="EMBL" id="VSSQ01091918">
    <property type="protein sequence ID" value="MPN37326.1"/>
    <property type="molecule type" value="Genomic_DNA"/>
</dbReference>